<evidence type="ECO:0000259" key="18">
    <source>
        <dbReference type="PROSITE" id="PS50173"/>
    </source>
</evidence>
<dbReference type="NCBIfam" id="NF002751">
    <property type="entry name" value="PRK02794.1"/>
    <property type="match status" value="1"/>
</dbReference>
<comment type="catalytic activity">
    <reaction evidence="16 17">
        <text>DNA(n) + a 2'-deoxyribonucleoside 5'-triphosphate = DNA(n+1) + diphosphate</text>
        <dbReference type="Rhea" id="RHEA:22508"/>
        <dbReference type="Rhea" id="RHEA-COMP:17339"/>
        <dbReference type="Rhea" id="RHEA-COMP:17340"/>
        <dbReference type="ChEBI" id="CHEBI:33019"/>
        <dbReference type="ChEBI" id="CHEBI:61560"/>
        <dbReference type="ChEBI" id="CHEBI:173112"/>
        <dbReference type="EC" id="2.7.7.7"/>
    </reaction>
</comment>
<organism evidence="19 20">
    <name type="scientific">Ferirhizobium litorale</name>
    <dbReference type="NCBI Taxonomy" id="2927786"/>
    <lineage>
        <taxon>Bacteria</taxon>
        <taxon>Pseudomonadati</taxon>
        <taxon>Pseudomonadota</taxon>
        <taxon>Alphaproteobacteria</taxon>
        <taxon>Hyphomicrobiales</taxon>
        <taxon>Rhizobiaceae</taxon>
        <taxon>Ferirhizobium</taxon>
    </lineage>
</organism>
<dbReference type="FunFam" id="1.10.150.20:FF:000094">
    <property type="entry name" value="DNA polymerase IV"/>
    <property type="match status" value="1"/>
</dbReference>
<keyword evidence="9 17" id="KW-0479">Metal-binding</keyword>
<protein>
    <recommendedName>
        <fullName evidence="17">DNA polymerase IV</fullName>
        <shortName evidence="17">Pol IV</shortName>
        <ecNumber evidence="17">2.7.7.7</ecNumber>
    </recommendedName>
</protein>
<proteinExistence type="inferred from homology"/>
<keyword evidence="11 17" id="KW-0460">Magnesium</keyword>
<evidence type="ECO:0000256" key="2">
    <source>
        <dbReference type="ARBA" id="ARBA00010945"/>
    </source>
</evidence>
<dbReference type="InterPro" id="IPR050116">
    <property type="entry name" value="DNA_polymerase-Y"/>
</dbReference>
<evidence type="ECO:0000256" key="1">
    <source>
        <dbReference type="ARBA" id="ARBA00004496"/>
    </source>
</evidence>
<sequence>MEAAANPGFCRDCLTDQTAGRTRCRACGSPRLAYHSELHQLSLAHIDCDAFYASVEKRDNPELADKPVIIGGGKRGVVSTACYIARIHGVRSAMPMFKALEACPQAVVIRPDMEKYSRVGRQVRQMMEELTPLVQPLSIDEAFLELKGTERLHHESPARVLARFAARVEKEIGITVSVGLSYCKFLAKVASDLQKPRGFSVIGREEALGFLAPRPVTTIWGVGKAFAATLERDGIRTIGQLQTMEEGDLMRRYGTMGQRLYRLSRGDDEREVHLNDAAKSVSAETTFFDDISRYDDLVPHLRTLSEKVAWRLKKSSTSGQTVVLKLKTADFKSRTRNKRLDDPTQLADRIFRTGLALLEKEADGTKFRLIGIGVTDLADADRADPADLVDVHAGRRAAAEAAMDKLRDKFGKKTVETGYTFGKGRR</sequence>
<dbReference type="HAMAP" id="MF_01113">
    <property type="entry name" value="DNApol_IV"/>
    <property type="match status" value="1"/>
</dbReference>
<comment type="caution">
    <text evidence="19">The sequence shown here is derived from an EMBL/GenBank/DDBJ whole genome shotgun (WGS) entry which is preliminary data.</text>
</comment>
<feature type="active site" evidence="17">
    <location>
        <position position="141"/>
    </location>
</feature>
<keyword evidence="5 17" id="KW-0963">Cytoplasm</keyword>
<evidence type="ECO:0000256" key="9">
    <source>
        <dbReference type="ARBA" id="ARBA00022723"/>
    </source>
</evidence>
<dbReference type="NCBIfam" id="NF002677">
    <property type="entry name" value="PRK02406.1"/>
    <property type="match status" value="1"/>
</dbReference>
<gene>
    <name evidence="17" type="primary">dinB</name>
    <name evidence="19" type="ORF">MRS75_21835</name>
</gene>
<keyword evidence="14 17" id="KW-0234">DNA repair</keyword>
<comment type="cofactor">
    <cofactor evidence="17">
        <name>Mg(2+)</name>
        <dbReference type="ChEBI" id="CHEBI:18420"/>
    </cofactor>
    <text evidence="17">Binds 2 magnesium ions per subunit.</text>
</comment>
<evidence type="ECO:0000313" key="19">
    <source>
        <dbReference type="EMBL" id="MDI7924708.1"/>
    </source>
</evidence>
<keyword evidence="10 17" id="KW-0227">DNA damage</keyword>
<evidence type="ECO:0000256" key="12">
    <source>
        <dbReference type="ARBA" id="ARBA00022932"/>
    </source>
</evidence>
<evidence type="ECO:0000256" key="15">
    <source>
        <dbReference type="ARBA" id="ARBA00025589"/>
    </source>
</evidence>
<dbReference type="SUPFAM" id="SSF56672">
    <property type="entry name" value="DNA/RNA polymerases"/>
    <property type="match status" value="1"/>
</dbReference>
<keyword evidence="4 17" id="KW-0515">Mutator protein</keyword>
<dbReference type="Gene3D" id="3.30.70.270">
    <property type="match status" value="1"/>
</dbReference>
<dbReference type="EMBL" id="JALDYZ010000017">
    <property type="protein sequence ID" value="MDI7924708.1"/>
    <property type="molecule type" value="Genomic_DNA"/>
</dbReference>
<dbReference type="RefSeq" id="WP_311788766.1">
    <property type="nucleotide sequence ID" value="NZ_JALDYY010000018.1"/>
</dbReference>
<evidence type="ECO:0000256" key="16">
    <source>
        <dbReference type="ARBA" id="ARBA00049244"/>
    </source>
</evidence>
<feature type="binding site" evidence="17">
    <location>
        <position position="140"/>
    </location>
    <ligand>
        <name>Mg(2+)</name>
        <dbReference type="ChEBI" id="CHEBI:18420"/>
    </ligand>
</feature>
<dbReference type="InterPro" id="IPR036775">
    <property type="entry name" value="DNA_pol_Y-fam_lit_finger_sf"/>
</dbReference>
<dbReference type="GO" id="GO:0006281">
    <property type="term" value="P:DNA repair"/>
    <property type="evidence" value="ECO:0007669"/>
    <property type="project" value="UniProtKB-UniRule"/>
</dbReference>
<evidence type="ECO:0000256" key="13">
    <source>
        <dbReference type="ARBA" id="ARBA00023125"/>
    </source>
</evidence>
<dbReference type="Pfam" id="PF21999">
    <property type="entry name" value="IMS_HHH_1"/>
    <property type="match status" value="1"/>
</dbReference>
<dbReference type="InterPro" id="IPR001126">
    <property type="entry name" value="UmuC"/>
</dbReference>
<dbReference type="Gene3D" id="3.30.1490.100">
    <property type="entry name" value="DNA polymerase, Y-family, little finger domain"/>
    <property type="match status" value="1"/>
</dbReference>
<dbReference type="FunFam" id="3.40.1170.60:FF:000001">
    <property type="entry name" value="DNA polymerase IV"/>
    <property type="match status" value="1"/>
</dbReference>
<comment type="similarity">
    <text evidence="2 17">Belongs to the DNA polymerase type-Y family.</text>
</comment>
<dbReference type="GO" id="GO:0003887">
    <property type="term" value="F:DNA-directed DNA polymerase activity"/>
    <property type="evidence" value="ECO:0007669"/>
    <property type="project" value="UniProtKB-UniRule"/>
</dbReference>
<evidence type="ECO:0000256" key="10">
    <source>
        <dbReference type="ARBA" id="ARBA00022763"/>
    </source>
</evidence>
<dbReference type="Proteomes" id="UP001161580">
    <property type="component" value="Unassembled WGS sequence"/>
</dbReference>
<dbReference type="Gene3D" id="1.10.150.20">
    <property type="entry name" value="5' to 3' exonuclease, C-terminal subdomain"/>
    <property type="match status" value="1"/>
</dbReference>
<dbReference type="AlphaFoldDB" id="A0AAE3QKE8"/>
<dbReference type="CDD" id="cd03586">
    <property type="entry name" value="PolY_Pol_IV_kappa"/>
    <property type="match status" value="1"/>
</dbReference>
<dbReference type="Gene3D" id="3.40.1170.60">
    <property type="match status" value="1"/>
</dbReference>
<dbReference type="InterPro" id="IPR017961">
    <property type="entry name" value="DNA_pol_Y-fam_little_finger"/>
</dbReference>
<dbReference type="GO" id="GO:0006261">
    <property type="term" value="P:DNA-templated DNA replication"/>
    <property type="evidence" value="ECO:0007669"/>
    <property type="project" value="UniProtKB-UniRule"/>
</dbReference>
<dbReference type="PANTHER" id="PTHR11076:SF33">
    <property type="entry name" value="DNA POLYMERASE KAPPA"/>
    <property type="match status" value="1"/>
</dbReference>
<evidence type="ECO:0000256" key="3">
    <source>
        <dbReference type="ARBA" id="ARBA00011245"/>
    </source>
</evidence>
<evidence type="ECO:0000256" key="7">
    <source>
        <dbReference type="ARBA" id="ARBA00022695"/>
    </source>
</evidence>
<dbReference type="EC" id="2.7.7.7" evidence="17"/>
<keyword evidence="8 17" id="KW-0235">DNA replication</keyword>
<dbReference type="GO" id="GO:0042276">
    <property type="term" value="P:error-prone translesion synthesis"/>
    <property type="evidence" value="ECO:0007669"/>
    <property type="project" value="TreeGrafter"/>
</dbReference>
<dbReference type="InterPro" id="IPR043502">
    <property type="entry name" value="DNA/RNA_pol_sf"/>
</dbReference>
<reference evidence="19" key="1">
    <citation type="submission" date="2022-03" db="EMBL/GenBank/DDBJ databases">
        <title>Fererhizobium litorale gen. nov., sp. nov., isolated from sandy sediments of the Sea of Japan seashore.</title>
        <authorList>
            <person name="Romanenko L."/>
            <person name="Kurilenko V."/>
            <person name="Otstavnykh N."/>
            <person name="Svetashev V."/>
            <person name="Tekutyeva L."/>
            <person name="Isaeva M."/>
            <person name="Mikhailov V."/>
        </authorList>
    </citation>
    <scope>NUCLEOTIDE SEQUENCE</scope>
    <source>
        <strain evidence="19">KMM 9576</strain>
    </source>
</reference>
<comment type="subcellular location">
    <subcellularLocation>
        <location evidence="1 17">Cytoplasm</location>
    </subcellularLocation>
</comment>
<dbReference type="PANTHER" id="PTHR11076">
    <property type="entry name" value="DNA REPAIR POLYMERASE UMUC / TRANSFERASE FAMILY MEMBER"/>
    <property type="match status" value="1"/>
</dbReference>
<evidence type="ECO:0000256" key="5">
    <source>
        <dbReference type="ARBA" id="ARBA00022490"/>
    </source>
</evidence>
<dbReference type="GO" id="GO:0005829">
    <property type="term" value="C:cytosol"/>
    <property type="evidence" value="ECO:0007669"/>
    <property type="project" value="TreeGrafter"/>
</dbReference>
<dbReference type="PROSITE" id="PS50173">
    <property type="entry name" value="UMUC"/>
    <property type="match status" value="1"/>
</dbReference>
<keyword evidence="12 17" id="KW-0239">DNA-directed DNA polymerase</keyword>
<keyword evidence="7 17" id="KW-0548">Nucleotidyltransferase</keyword>
<evidence type="ECO:0000256" key="6">
    <source>
        <dbReference type="ARBA" id="ARBA00022679"/>
    </source>
</evidence>
<feature type="site" description="Substrate discrimination" evidence="17">
    <location>
        <position position="52"/>
    </location>
</feature>
<keyword evidence="20" id="KW-1185">Reference proteome</keyword>
<evidence type="ECO:0000256" key="14">
    <source>
        <dbReference type="ARBA" id="ARBA00023204"/>
    </source>
</evidence>
<evidence type="ECO:0000256" key="8">
    <source>
        <dbReference type="ARBA" id="ARBA00022705"/>
    </source>
</evidence>
<accession>A0AAE3QKE8</accession>
<comment type="subunit">
    <text evidence="3 17">Monomer.</text>
</comment>
<dbReference type="GO" id="GO:0009432">
    <property type="term" value="P:SOS response"/>
    <property type="evidence" value="ECO:0007669"/>
    <property type="project" value="TreeGrafter"/>
</dbReference>
<name>A0AAE3QKE8_9HYPH</name>
<keyword evidence="13 17" id="KW-0238">DNA-binding</keyword>
<evidence type="ECO:0000256" key="11">
    <source>
        <dbReference type="ARBA" id="ARBA00022842"/>
    </source>
</evidence>
<dbReference type="InterPro" id="IPR043128">
    <property type="entry name" value="Rev_trsase/Diguanyl_cyclase"/>
</dbReference>
<dbReference type="FunFam" id="3.30.1490.100:FF:000004">
    <property type="entry name" value="DNA polymerase IV"/>
    <property type="match status" value="1"/>
</dbReference>
<evidence type="ECO:0000256" key="17">
    <source>
        <dbReference type="HAMAP-Rule" id="MF_01113"/>
    </source>
</evidence>
<evidence type="ECO:0000256" key="4">
    <source>
        <dbReference type="ARBA" id="ARBA00022457"/>
    </source>
</evidence>
<evidence type="ECO:0000313" key="20">
    <source>
        <dbReference type="Proteomes" id="UP001161580"/>
    </source>
</evidence>
<dbReference type="GO" id="GO:0003684">
    <property type="term" value="F:damaged DNA binding"/>
    <property type="evidence" value="ECO:0007669"/>
    <property type="project" value="InterPro"/>
</dbReference>
<dbReference type="Pfam" id="PF11799">
    <property type="entry name" value="IMS_C"/>
    <property type="match status" value="1"/>
</dbReference>
<dbReference type="SUPFAM" id="SSF100879">
    <property type="entry name" value="Lesion bypass DNA polymerase (Y-family), little finger domain"/>
    <property type="match status" value="1"/>
</dbReference>
<feature type="domain" description="UmuC" evidence="18">
    <location>
        <begin position="43"/>
        <end position="223"/>
    </location>
</feature>
<keyword evidence="6 17" id="KW-0808">Transferase</keyword>
<dbReference type="Pfam" id="PF00817">
    <property type="entry name" value="IMS"/>
    <property type="match status" value="1"/>
</dbReference>
<dbReference type="InterPro" id="IPR022880">
    <property type="entry name" value="DNApol_IV"/>
</dbReference>
<feature type="binding site" evidence="17">
    <location>
        <position position="47"/>
    </location>
    <ligand>
        <name>Mg(2+)</name>
        <dbReference type="ChEBI" id="CHEBI:18420"/>
    </ligand>
</feature>
<dbReference type="InterPro" id="IPR053848">
    <property type="entry name" value="IMS_HHH_1"/>
</dbReference>
<comment type="function">
    <text evidence="15 17">Poorly processive, error-prone DNA polymerase involved in untargeted mutagenesis. Copies undamaged DNA at stalled replication forks, which arise in vivo from mismatched or misaligned primer ends. These misaligned primers can be extended by PolIV. Exhibits no 3'-5' exonuclease (proofreading) activity. May be involved in translesional synthesis, in conjunction with the beta clamp from PolIII.</text>
</comment>
<dbReference type="GO" id="GO:0000287">
    <property type="term" value="F:magnesium ion binding"/>
    <property type="evidence" value="ECO:0007669"/>
    <property type="project" value="UniProtKB-UniRule"/>
</dbReference>